<evidence type="ECO:0000313" key="4">
    <source>
        <dbReference type="Proteomes" id="UP001142291"/>
    </source>
</evidence>
<proteinExistence type="predicted"/>
<organism evidence="3 4">
    <name type="scientific">Microbacterium dextranolyticum</name>
    <dbReference type="NCBI Taxonomy" id="36806"/>
    <lineage>
        <taxon>Bacteria</taxon>
        <taxon>Bacillati</taxon>
        <taxon>Actinomycetota</taxon>
        <taxon>Actinomycetes</taxon>
        <taxon>Micrococcales</taxon>
        <taxon>Microbacteriaceae</taxon>
        <taxon>Microbacterium</taxon>
    </lineage>
</organism>
<feature type="transmembrane region" description="Helical" evidence="2">
    <location>
        <begin position="142"/>
        <end position="164"/>
    </location>
</feature>
<gene>
    <name evidence="3" type="ORF">GCM10017591_11200</name>
</gene>
<name>A0A9W6M600_9MICO</name>
<feature type="region of interest" description="Disordered" evidence="1">
    <location>
        <begin position="1"/>
        <end position="85"/>
    </location>
</feature>
<keyword evidence="2" id="KW-0472">Membrane</keyword>
<keyword evidence="2" id="KW-1133">Transmembrane helix</keyword>
<feature type="transmembrane region" description="Helical" evidence="2">
    <location>
        <begin position="116"/>
        <end position="136"/>
    </location>
</feature>
<evidence type="ECO:0000256" key="1">
    <source>
        <dbReference type="SAM" id="MobiDB-lite"/>
    </source>
</evidence>
<feature type="compositionally biased region" description="Low complexity" evidence="1">
    <location>
        <begin position="43"/>
        <end position="57"/>
    </location>
</feature>
<dbReference type="EMBL" id="BSER01000007">
    <property type="protein sequence ID" value="GLJ95058.1"/>
    <property type="molecule type" value="Genomic_DNA"/>
</dbReference>
<keyword evidence="2" id="KW-0812">Transmembrane</keyword>
<feature type="transmembrane region" description="Helical" evidence="2">
    <location>
        <begin position="176"/>
        <end position="199"/>
    </location>
</feature>
<evidence type="ECO:0000256" key="2">
    <source>
        <dbReference type="SAM" id="Phobius"/>
    </source>
</evidence>
<evidence type="ECO:0008006" key="5">
    <source>
        <dbReference type="Google" id="ProtNLM"/>
    </source>
</evidence>
<dbReference type="Proteomes" id="UP001142291">
    <property type="component" value="Unassembled WGS sequence"/>
</dbReference>
<dbReference type="RefSeq" id="WP_204964510.1">
    <property type="nucleotide sequence ID" value="NZ_BAAAUR010000004.1"/>
</dbReference>
<comment type="caution">
    <text evidence="3">The sequence shown here is derived from an EMBL/GenBank/DDBJ whole genome shotgun (WGS) entry which is preliminary data.</text>
</comment>
<keyword evidence="4" id="KW-1185">Reference proteome</keyword>
<evidence type="ECO:0000313" key="3">
    <source>
        <dbReference type="EMBL" id="GLJ95058.1"/>
    </source>
</evidence>
<accession>A0A9W6M600</accession>
<feature type="compositionally biased region" description="Low complexity" evidence="1">
    <location>
        <begin position="19"/>
        <end position="29"/>
    </location>
</feature>
<feature type="compositionally biased region" description="Pro residues" evidence="1">
    <location>
        <begin position="58"/>
        <end position="78"/>
    </location>
</feature>
<reference evidence="3" key="1">
    <citation type="journal article" date="2014" name="Int. J. Syst. Evol. Microbiol.">
        <title>Complete genome sequence of Corynebacterium casei LMG S-19264T (=DSM 44701T), isolated from a smear-ripened cheese.</title>
        <authorList>
            <consortium name="US DOE Joint Genome Institute (JGI-PGF)"/>
            <person name="Walter F."/>
            <person name="Albersmeier A."/>
            <person name="Kalinowski J."/>
            <person name="Ruckert C."/>
        </authorList>
    </citation>
    <scope>NUCLEOTIDE SEQUENCE</scope>
    <source>
        <strain evidence="3">VKM Ac-1940</strain>
    </source>
</reference>
<dbReference type="AlphaFoldDB" id="A0A9W6M600"/>
<feature type="compositionally biased region" description="Pro residues" evidence="1">
    <location>
        <begin position="30"/>
        <end position="42"/>
    </location>
</feature>
<sequence length="325" mass="32804">MSTTPPTGPFDPSGEAERNTPTTPYDPNTPYTPPTPPAPSPDAQPTVAFGPADGAPAPQAPSAPQIPPAAPNGYPPTGYPQQPGYAPAGFPPAAYGAPALGAPGAPGAPDQRPKTLAWTALILGAVGTLLALVGFVPVPWLGLITVFVSGFVLLAAFVVALVALISKRHGGTALSVTGLVLSVLGGTIGAFALIIAALFTGFSTANVVVNDGLPAPAPTAQVSQDPYDVTETPLTSDEEAFIAEVRPQVNAIMADIDPSLTADIVEQSLPDSALVAIGQGLLVTGESGIDTYAGQMQAGAGDSVSTDQLRTLFEAIYQAAQTHLK</sequence>
<reference evidence="3" key="2">
    <citation type="submission" date="2023-01" db="EMBL/GenBank/DDBJ databases">
        <authorList>
            <person name="Sun Q."/>
            <person name="Evtushenko L."/>
        </authorList>
    </citation>
    <scope>NUCLEOTIDE SEQUENCE</scope>
    <source>
        <strain evidence="3">VKM Ac-1940</strain>
    </source>
</reference>
<protein>
    <recommendedName>
        <fullName evidence="5">DUF4190 domain-containing protein</fullName>
    </recommendedName>
</protein>